<evidence type="ECO:0000256" key="3">
    <source>
        <dbReference type="ARBA" id="ARBA00012856"/>
    </source>
</evidence>
<comment type="pathway">
    <text evidence="1">Cofactor biosynthesis; tetrahydrofolate biosynthesis; 5,6,7,8-tetrahydrofolate from 7,8-dihydrofolate: step 1/1.</text>
</comment>
<dbReference type="GO" id="GO:0005829">
    <property type="term" value="C:cytosol"/>
    <property type="evidence" value="ECO:0007669"/>
    <property type="project" value="TreeGrafter"/>
</dbReference>
<dbReference type="PROSITE" id="PS51330">
    <property type="entry name" value="DHFR_2"/>
    <property type="match status" value="1"/>
</dbReference>
<feature type="domain" description="DHFR" evidence="10">
    <location>
        <begin position="3"/>
        <end position="204"/>
    </location>
</feature>
<dbReference type="Proteomes" id="UP000494115">
    <property type="component" value="Unassembled WGS sequence"/>
</dbReference>
<evidence type="ECO:0000313" key="11">
    <source>
        <dbReference type="EMBL" id="CAB3781696.1"/>
    </source>
</evidence>
<reference evidence="11 12" key="1">
    <citation type="submission" date="2020-04" db="EMBL/GenBank/DDBJ databases">
        <authorList>
            <person name="De Canck E."/>
        </authorList>
    </citation>
    <scope>NUCLEOTIDE SEQUENCE [LARGE SCALE GENOMIC DNA]</scope>
    <source>
        <strain evidence="11 12">LMG 28138</strain>
    </source>
</reference>
<dbReference type="GO" id="GO:0046655">
    <property type="term" value="P:folic acid metabolic process"/>
    <property type="evidence" value="ECO:0007669"/>
    <property type="project" value="TreeGrafter"/>
</dbReference>
<evidence type="ECO:0000256" key="5">
    <source>
        <dbReference type="ARBA" id="ARBA00022857"/>
    </source>
</evidence>
<dbReference type="GO" id="GO:0046452">
    <property type="term" value="P:dihydrofolate metabolic process"/>
    <property type="evidence" value="ECO:0007669"/>
    <property type="project" value="TreeGrafter"/>
</dbReference>
<dbReference type="PANTHER" id="PTHR48069:SF3">
    <property type="entry name" value="DIHYDROFOLATE REDUCTASE"/>
    <property type="match status" value="1"/>
</dbReference>
<dbReference type="InterPro" id="IPR012259">
    <property type="entry name" value="DHFR"/>
</dbReference>
<dbReference type="SUPFAM" id="SSF53597">
    <property type="entry name" value="Dihydrofolate reductase-like"/>
    <property type="match status" value="1"/>
</dbReference>
<evidence type="ECO:0000256" key="2">
    <source>
        <dbReference type="ARBA" id="ARBA00009539"/>
    </source>
</evidence>
<dbReference type="InterPro" id="IPR017925">
    <property type="entry name" value="DHFR_CS"/>
</dbReference>
<comment type="similarity">
    <text evidence="2 8">Belongs to the dihydrofolate reductase family.</text>
</comment>
<evidence type="ECO:0000256" key="7">
    <source>
        <dbReference type="ARBA" id="ARBA00025067"/>
    </source>
</evidence>
<dbReference type="PROSITE" id="PS00075">
    <property type="entry name" value="DHFR_1"/>
    <property type="match status" value="1"/>
</dbReference>
<organism evidence="11 12">
    <name type="scientific">Pararobbsia alpina</name>
    <dbReference type="NCBI Taxonomy" id="621374"/>
    <lineage>
        <taxon>Bacteria</taxon>
        <taxon>Pseudomonadati</taxon>
        <taxon>Pseudomonadota</taxon>
        <taxon>Betaproteobacteria</taxon>
        <taxon>Burkholderiales</taxon>
        <taxon>Burkholderiaceae</taxon>
        <taxon>Pararobbsia</taxon>
    </lineage>
</organism>
<dbReference type="GO" id="GO:0046654">
    <property type="term" value="P:tetrahydrofolate biosynthetic process"/>
    <property type="evidence" value="ECO:0007669"/>
    <property type="project" value="UniProtKB-UniPathway"/>
</dbReference>
<comment type="function">
    <text evidence="7">Key enzyme in folate metabolism. Catalyzes an essential reaction for de novo glycine and purine synthesis, and for DNA precursor synthesis.</text>
</comment>
<dbReference type="GO" id="GO:0070401">
    <property type="term" value="F:NADP+ binding"/>
    <property type="evidence" value="ECO:0007669"/>
    <property type="project" value="UniProtKB-ARBA"/>
</dbReference>
<dbReference type="UniPathway" id="UPA00077">
    <property type="reaction ID" value="UER00158"/>
</dbReference>
<dbReference type="CDD" id="cd00209">
    <property type="entry name" value="DHFR"/>
    <property type="match status" value="1"/>
</dbReference>
<keyword evidence="12" id="KW-1185">Reference proteome</keyword>
<dbReference type="InterPro" id="IPR024072">
    <property type="entry name" value="DHFR-like_dom_sf"/>
</dbReference>
<dbReference type="EMBL" id="CADIKM010000004">
    <property type="protein sequence ID" value="CAB3781696.1"/>
    <property type="molecule type" value="Genomic_DNA"/>
</dbReference>
<dbReference type="EC" id="1.5.1.3" evidence="3"/>
<dbReference type="Gene3D" id="3.40.430.10">
    <property type="entry name" value="Dihydrofolate Reductase, subunit A"/>
    <property type="match status" value="1"/>
</dbReference>
<evidence type="ECO:0000256" key="8">
    <source>
        <dbReference type="RuleBase" id="RU004474"/>
    </source>
</evidence>
<keyword evidence="5" id="KW-0521">NADP</keyword>
<gene>
    <name evidence="11" type="ORF">LMG28138_01288</name>
</gene>
<accession>A0A6S7CJT4</accession>
<evidence type="ECO:0000259" key="10">
    <source>
        <dbReference type="PROSITE" id="PS51330"/>
    </source>
</evidence>
<protein>
    <recommendedName>
        <fullName evidence="3">dihydrofolate reductase</fullName>
        <ecNumber evidence="3">1.5.1.3</ecNumber>
    </recommendedName>
</protein>
<dbReference type="AlphaFoldDB" id="A0A6S7CJT4"/>
<evidence type="ECO:0000256" key="9">
    <source>
        <dbReference type="SAM" id="MobiDB-lite"/>
    </source>
</evidence>
<dbReference type="PANTHER" id="PTHR48069">
    <property type="entry name" value="DIHYDROFOLATE REDUCTASE"/>
    <property type="match status" value="1"/>
</dbReference>
<feature type="region of interest" description="Disordered" evidence="9">
    <location>
        <begin position="145"/>
        <end position="178"/>
    </location>
</feature>
<evidence type="ECO:0000256" key="6">
    <source>
        <dbReference type="ARBA" id="ARBA00023002"/>
    </source>
</evidence>
<dbReference type="GO" id="GO:0006730">
    <property type="term" value="P:one-carbon metabolic process"/>
    <property type="evidence" value="ECO:0007669"/>
    <property type="project" value="UniProtKB-KW"/>
</dbReference>
<dbReference type="FunFam" id="3.40.430.10:FF:000001">
    <property type="entry name" value="Dihydrofolate reductase"/>
    <property type="match status" value="1"/>
</dbReference>
<keyword evidence="6" id="KW-0560">Oxidoreductase</keyword>
<name>A0A6S7CJT4_9BURK</name>
<evidence type="ECO:0000256" key="1">
    <source>
        <dbReference type="ARBA" id="ARBA00004903"/>
    </source>
</evidence>
<evidence type="ECO:0000313" key="12">
    <source>
        <dbReference type="Proteomes" id="UP000494115"/>
    </source>
</evidence>
<evidence type="ECO:0000256" key="4">
    <source>
        <dbReference type="ARBA" id="ARBA00022563"/>
    </source>
</evidence>
<keyword evidence="4" id="KW-0554">One-carbon metabolism</keyword>
<proteinExistence type="inferred from homology"/>
<dbReference type="Pfam" id="PF00186">
    <property type="entry name" value="DHFR_1"/>
    <property type="match status" value="1"/>
</dbReference>
<sequence length="207" mass="22630">MTHLILIVARARNGVIGRDNQLPWHLPEDLKYFKRTTMGAPVIMGRKTHESIGRPLPGRRNLVVTRDASRRFNGCETVGSLEEAISRCEQDGMAEAFLIGGAQLYLEGLERADRLLVTEIDLDVAGDAVFPAPDPAVWYEVSREYPERPAQKPKGTSPAHSGDRPADQPTGNSAAISTANSTANPTAVNLAAEALPFAWVRYERKAV</sequence>
<dbReference type="InterPro" id="IPR001796">
    <property type="entry name" value="DHFR_dom"/>
</dbReference>
<dbReference type="PRINTS" id="PR00070">
    <property type="entry name" value="DHFR"/>
</dbReference>
<dbReference type="GO" id="GO:0004146">
    <property type="term" value="F:dihydrofolate reductase activity"/>
    <property type="evidence" value="ECO:0007669"/>
    <property type="project" value="UniProtKB-EC"/>
</dbReference>